<accession>A0A5E7ADX9</accession>
<sequence length="84" mass="9507">MPAMDVNENAFIQIARVIVDVLRRQAGSYMSIAFIQQTRVIVDVRREQACSYRAYLPISNLPIAARCTSSGPSARRRVRCIAYM</sequence>
<dbReference type="EMBL" id="CABVHO010000397">
    <property type="protein sequence ID" value="VVN76505.1"/>
    <property type="molecule type" value="Genomic_DNA"/>
</dbReference>
<evidence type="ECO:0000313" key="1">
    <source>
        <dbReference type="EMBL" id="VVN76505.1"/>
    </source>
</evidence>
<gene>
    <name evidence="1" type="ORF">PS685_05326</name>
</gene>
<protein>
    <submittedName>
        <fullName evidence="1">Uncharacterized protein</fullName>
    </submittedName>
</protein>
<dbReference type="AlphaFoldDB" id="A0A5E7ADX9"/>
<name>A0A5E7ADX9_PSEFL</name>
<dbReference type="Proteomes" id="UP000326437">
    <property type="component" value="Unassembled WGS sequence"/>
</dbReference>
<evidence type="ECO:0000313" key="2">
    <source>
        <dbReference type="Proteomes" id="UP000326437"/>
    </source>
</evidence>
<organism evidence="1 2">
    <name type="scientific">Pseudomonas fluorescens</name>
    <dbReference type="NCBI Taxonomy" id="294"/>
    <lineage>
        <taxon>Bacteria</taxon>
        <taxon>Pseudomonadati</taxon>
        <taxon>Pseudomonadota</taxon>
        <taxon>Gammaproteobacteria</taxon>
        <taxon>Pseudomonadales</taxon>
        <taxon>Pseudomonadaceae</taxon>
        <taxon>Pseudomonas</taxon>
    </lineage>
</organism>
<proteinExistence type="predicted"/>
<reference evidence="1 2" key="1">
    <citation type="submission" date="2019-09" db="EMBL/GenBank/DDBJ databases">
        <authorList>
            <person name="Chandra G."/>
            <person name="Truman W A."/>
        </authorList>
    </citation>
    <scope>NUCLEOTIDE SEQUENCE [LARGE SCALE GENOMIC DNA]</scope>
    <source>
        <strain evidence="1">PS685</strain>
    </source>
</reference>